<feature type="transmembrane region" description="Helical" evidence="2">
    <location>
        <begin position="52"/>
        <end position="74"/>
    </location>
</feature>
<evidence type="ECO:0000256" key="1">
    <source>
        <dbReference type="SAM" id="MobiDB-lite"/>
    </source>
</evidence>
<feature type="region of interest" description="Disordered" evidence="1">
    <location>
        <begin position="1"/>
        <end position="24"/>
    </location>
</feature>
<protein>
    <submittedName>
        <fullName evidence="3">Uncharacterized protein</fullName>
    </submittedName>
</protein>
<feature type="non-terminal residue" evidence="3">
    <location>
        <position position="125"/>
    </location>
</feature>
<keyword evidence="4" id="KW-1185">Reference proteome</keyword>
<evidence type="ECO:0000313" key="3">
    <source>
        <dbReference type="EMBL" id="KAK7480228.1"/>
    </source>
</evidence>
<dbReference type="Proteomes" id="UP001519460">
    <property type="component" value="Unassembled WGS sequence"/>
</dbReference>
<reference evidence="3 4" key="1">
    <citation type="journal article" date="2023" name="Sci. Data">
        <title>Genome assembly of the Korean intertidal mud-creeper Batillaria attramentaria.</title>
        <authorList>
            <person name="Patra A.K."/>
            <person name="Ho P.T."/>
            <person name="Jun S."/>
            <person name="Lee S.J."/>
            <person name="Kim Y."/>
            <person name="Won Y.J."/>
        </authorList>
    </citation>
    <scope>NUCLEOTIDE SEQUENCE [LARGE SCALE GENOMIC DNA]</scope>
    <source>
        <strain evidence="3">Wonlab-2016</strain>
    </source>
</reference>
<comment type="caution">
    <text evidence="3">The sequence shown here is derived from an EMBL/GenBank/DDBJ whole genome shotgun (WGS) entry which is preliminary data.</text>
</comment>
<keyword evidence="2" id="KW-0472">Membrane</keyword>
<evidence type="ECO:0000313" key="4">
    <source>
        <dbReference type="Proteomes" id="UP001519460"/>
    </source>
</evidence>
<name>A0ABD0JZA1_9CAEN</name>
<sequence>KNPPNTTKRKTSPKHQNQTVPPKAKENFKTKIFYAQLLNLTRTILPPKMPQLFAPMLRIMFSAVFLITMTSVIMSSSALSRHLSTSNSLCQHCNISELSYDTFRYRYLGACLVCGEFYGHEIEHC</sequence>
<keyword evidence="2" id="KW-1133">Transmembrane helix</keyword>
<dbReference type="EMBL" id="JACVVK020000285">
    <property type="protein sequence ID" value="KAK7480228.1"/>
    <property type="molecule type" value="Genomic_DNA"/>
</dbReference>
<feature type="non-terminal residue" evidence="3">
    <location>
        <position position="1"/>
    </location>
</feature>
<accession>A0ABD0JZA1</accession>
<proteinExistence type="predicted"/>
<organism evidence="3 4">
    <name type="scientific">Batillaria attramentaria</name>
    <dbReference type="NCBI Taxonomy" id="370345"/>
    <lineage>
        <taxon>Eukaryota</taxon>
        <taxon>Metazoa</taxon>
        <taxon>Spiralia</taxon>
        <taxon>Lophotrochozoa</taxon>
        <taxon>Mollusca</taxon>
        <taxon>Gastropoda</taxon>
        <taxon>Caenogastropoda</taxon>
        <taxon>Sorbeoconcha</taxon>
        <taxon>Cerithioidea</taxon>
        <taxon>Batillariidae</taxon>
        <taxon>Batillaria</taxon>
    </lineage>
</organism>
<gene>
    <name evidence="3" type="ORF">BaRGS_00028504</name>
</gene>
<evidence type="ECO:0000256" key="2">
    <source>
        <dbReference type="SAM" id="Phobius"/>
    </source>
</evidence>
<dbReference type="AlphaFoldDB" id="A0ABD0JZA1"/>
<keyword evidence="2" id="KW-0812">Transmembrane</keyword>